<gene>
    <name evidence="3" type="ORF">D1627_10980</name>
</gene>
<dbReference type="OrthoDB" id="676710at2"/>
<organism evidence="3 4">
    <name type="scientific">Pontibacter oryzae</name>
    <dbReference type="NCBI Taxonomy" id="2304593"/>
    <lineage>
        <taxon>Bacteria</taxon>
        <taxon>Pseudomonadati</taxon>
        <taxon>Bacteroidota</taxon>
        <taxon>Cytophagia</taxon>
        <taxon>Cytophagales</taxon>
        <taxon>Hymenobacteraceae</taxon>
        <taxon>Pontibacter</taxon>
    </lineage>
</organism>
<dbReference type="Proteomes" id="UP000266005">
    <property type="component" value="Unassembled WGS sequence"/>
</dbReference>
<name>A0A399S6D5_9BACT</name>
<dbReference type="AlphaFoldDB" id="A0A399S6D5"/>
<dbReference type="PROSITE" id="PS51257">
    <property type="entry name" value="PROKAR_LIPOPROTEIN"/>
    <property type="match status" value="1"/>
</dbReference>
<proteinExistence type="predicted"/>
<feature type="chain" id="PRO_5017186875" description="DUF6970 domain-containing protein" evidence="1">
    <location>
        <begin position="34"/>
        <end position="134"/>
    </location>
</feature>
<evidence type="ECO:0000256" key="1">
    <source>
        <dbReference type="SAM" id="SignalP"/>
    </source>
</evidence>
<dbReference type="EMBL" id="QWGE01000003">
    <property type="protein sequence ID" value="RIJ37622.1"/>
    <property type="molecule type" value="Genomic_DNA"/>
</dbReference>
<accession>A0A399S6D5</accession>
<dbReference type="RefSeq" id="WP_119432279.1">
    <property type="nucleotide sequence ID" value="NZ_QWGE01000003.1"/>
</dbReference>
<feature type="signal peptide" evidence="1">
    <location>
        <begin position="1"/>
        <end position="33"/>
    </location>
</feature>
<protein>
    <recommendedName>
        <fullName evidence="2">DUF6970 domain-containing protein</fullName>
    </recommendedName>
</protein>
<reference evidence="4" key="1">
    <citation type="submission" date="2018-08" db="EMBL/GenBank/DDBJ databases">
        <title>Mucilaginibacter sp. MYSH2.</title>
        <authorList>
            <person name="Seo T."/>
        </authorList>
    </citation>
    <scope>NUCLEOTIDE SEQUENCE [LARGE SCALE GENOMIC DNA]</scope>
    <source>
        <strain evidence="4">KIRAN</strain>
    </source>
</reference>
<keyword evidence="1" id="KW-0732">Signal</keyword>
<evidence type="ECO:0000259" key="2">
    <source>
        <dbReference type="Pfam" id="PF22311"/>
    </source>
</evidence>
<evidence type="ECO:0000313" key="3">
    <source>
        <dbReference type="EMBL" id="RIJ37622.1"/>
    </source>
</evidence>
<dbReference type="Pfam" id="PF22311">
    <property type="entry name" value="DUF6970"/>
    <property type="match status" value="1"/>
</dbReference>
<sequence length="134" mass="14628">MKKPQQNSSFRSIACAIALVACFGISSCKPGNASTEASTAQDSNPAWLTQLIGKVKLEEPANPPAKIYRYTYSGQQVYLLSGRCCDVPSKLYDANGNVICEPDGGITGKGDGRCPDFFEQRQNETLVWEDKRKS</sequence>
<keyword evidence="4" id="KW-1185">Reference proteome</keyword>
<evidence type="ECO:0000313" key="4">
    <source>
        <dbReference type="Proteomes" id="UP000266005"/>
    </source>
</evidence>
<comment type="caution">
    <text evidence="3">The sequence shown here is derived from an EMBL/GenBank/DDBJ whole genome shotgun (WGS) entry which is preliminary data.</text>
</comment>
<feature type="domain" description="DUF6970" evidence="2">
    <location>
        <begin position="55"/>
        <end position="130"/>
    </location>
</feature>
<dbReference type="InterPro" id="IPR054243">
    <property type="entry name" value="DUF6970"/>
</dbReference>